<comment type="caution">
    <text evidence="3">The sequence shown here is derived from an EMBL/GenBank/DDBJ whole genome shotgun (WGS) entry which is preliminary data.</text>
</comment>
<protein>
    <submittedName>
        <fullName evidence="3">Uncharacterized protein</fullName>
    </submittedName>
</protein>
<sequence length="842" mass="91554">HSSWNAEVVRLRGSDGEAAARLSHLEVRLAAAEGQAKHFTAQSSRLADLHGQVQQQQQQQKQQQQQEQQQQQQQEQHQQQQLQQLQVPQQQKLQQLRLQLHQELDAQRQQLQLQETTVTACSKAEQELRSRTDELKKQFGGLQQQLDHQCTQLRARLDRHETSIAQQLTAGEVLPKLQQQLKETLLQQLSQVLSQQLEQQLKLQLEQQLQPQLQQQLQQQVQQHLEHHNATVTAAHEQLRTEASHREEQLGRQLQELRRLPSQLQQDLAQRLEHHEQAVARGHQSLREEAARREEHLTELQEAAQRLATTAIQRAHASSQEPAAAAGLASRLASVEQEITGLQRQEKERRQTRIARLEEEMGQSASPPQGRGALGEELSFALGEAMMSPEPRRLASSPPPAKGEATLVEGASLQRVCDELRIQVLSELSEVHKGAHQLSSRVSACEEGLGRLRHQVSGLGSEATRAAASAAAVARRLGSPSGQSGDGLNSSRPATPDWPFSAMLEDSLLDDNNSNNNNSNGNNNNNRNSNNNNKAASQSSAMPCLPSSNNNSNNISNNNNSNNHHSLPSSNNNNSFQPLPTPQNNNNNYNNSNINNSSNNDNNNNNPNNNSFLTSRASLIEAPTTSSSSSVNLRGVAGAPPPAMPTRPAPSSAALPAALPAAPGANGSEFALDGSPVASSLCGLGQMRLQAQRWLSEESPYKVAKKPLWEDESLESPPPSRSLGNASVMDFGDELLGGTGPMLRHAAQSLTPEGPQLPPWAESERARAPSNGCLVASPGLEEKRHPRPGSPVSYSFGAAGALRIPDLPSGSESPLSSSQVSSGSRFGVLPPPKMAATLGSQA</sequence>
<dbReference type="OrthoDB" id="423814at2759"/>
<feature type="non-terminal residue" evidence="3">
    <location>
        <position position="1"/>
    </location>
</feature>
<reference evidence="3" key="1">
    <citation type="submission" date="2021-02" db="EMBL/GenBank/DDBJ databases">
        <authorList>
            <person name="Dougan E. K."/>
            <person name="Rhodes N."/>
            <person name="Thang M."/>
            <person name="Chan C."/>
        </authorList>
    </citation>
    <scope>NUCLEOTIDE SEQUENCE</scope>
</reference>
<evidence type="ECO:0000313" key="4">
    <source>
        <dbReference type="Proteomes" id="UP000654075"/>
    </source>
</evidence>
<name>A0A813EJM2_POLGL</name>
<evidence type="ECO:0000313" key="3">
    <source>
        <dbReference type="EMBL" id="CAE8599633.1"/>
    </source>
</evidence>
<feature type="region of interest" description="Disordered" evidence="2">
    <location>
        <begin position="277"/>
        <end position="296"/>
    </location>
</feature>
<dbReference type="OMA" id="FRCIHAL"/>
<feature type="coiled-coil region" evidence="1">
    <location>
        <begin position="46"/>
        <end position="110"/>
    </location>
</feature>
<feature type="region of interest" description="Disordered" evidence="2">
    <location>
        <begin position="709"/>
        <end position="842"/>
    </location>
</feature>
<dbReference type="PANTHER" id="PTHR45615:SF63">
    <property type="entry name" value="CHROMOSOME UNDETERMINED SCAFFOLD_10, WHOLE GENOME SHOTGUN SEQUENCE"/>
    <property type="match status" value="1"/>
</dbReference>
<feature type="compositionally biased region" description="Low complexity" evidence="2">
    <location>
        <begin position="545"/>
        <end position="575"/>
    </location>
</feature>
<proteinExistence type="predicted"/>
<feature type="non-terminal residue" evidence="3">
    <location>
        <position position="842"/>
    </location>
</feature>
<accession>A0A813EJM2</accession>
<feature type="compositionally biased region" description="Polar residues" evidence="2">
    <location>
        <begin position="612"/>
        <end position="632"/>
    </location>
</feature>
<keyword evidence="4" id="KW-1185">Reference proteome</keyword>
<feature type="compositionally biased region" description="Polar residues" evidence="2">
    <location>
        <begin position="480"/>
        <end position="493"/>
    </location>
</feature>
<evidence type="ECO:0000256" key="1">
    <source>
        <dbReference type="SAM" id="Coils"/>
    </source>
</evidence>
<dbReference type="AlphaFoldDB" id="A0A813EJM2"/>
<feature type="region of interest" description="Disordered" evidence="2">
    <location>
        <begin position="474"/>
        <end position="655"/>
    </location>
</feature>
<feature type="compositionally biased region" description="Low complexity" evidence="2">
    <location>
        <begin position="584"/>
        <end position="611"/>
    </location>
</feature>
<feature type="compositionally biased region" description="Low complexity" evidence="2">
    <location>
        <begin position="807"/>
        <end position="824"/>
    </location>
</feature>
<gene>
    <name evidence="3" type="ORF">PGLA1383_LOCUS17979</name>
</gene>
<feature type="compositionally biased region" description="Basic and acidic residues" evidence="2">
    <location>
        <begin position="285"/>
        <end position="296"/>
    </location>
</feature>
<feature type="compositionally biased region" description="Low complexity" evidence="2">
    <location>
        <begin position="512"/>
        <end position="533"/>
    </location>
</feature>
<keyword evidence="1" id="KW-0175">Coiled coil</keyword>
<dbReference type="Proteomes" id="UP000654075">
    <property type="component" value="Unassembled WGS sequence"/>
</dbReference>
<dbReference type="PANTHER" id="PTHR45615">
    <property type="entry name" value="MYOSIN HEAVY CHAIN, NON-MUSCLE"/>
    <property type="match status" value="1"/>
</dbReference>
<feature type="compositionally biased region" description="Pro residues" evidence="2">
    <location>
        <begin position="639"/>
        <end position="648"/>
    </location>
</feature>
<organism evidence="3 4">
    <name type="scientific">Polarella glacialis</name>
    <name type="common">Dinoflagellate</name>
    <dbReference type="NCBI Taxonomy" id="89957"/>
    <lineage>
        <taxon>Eukaryota</taxon>
        <taxon>Sar</taxon>
        <taxon>Alveolata</taxon>
        <taxon>Dinophyceae</taxon>
        <taxon>Suessiales</taxon>
        <taxon>Suessiaceae</taxon>
        <taxon>Polarella</taxon>
    </lineage>
</organism>
<evidence type="ECO:0000256" key="2">
    <source>
        <dbReference type="SAM" id="MobiDB-lite"/>
    </source>
</evidence>
<dbReference type="EMBL" id="CAJNNV010011329">
    <property type="protein sequence ID" value="CAE8599633.1"/>
    <property type="molecule type" value="Genomic_DNA"/>
</dbReference>